<gene>
    <name evidence="1" type="ORF">ABM479_30370</name>
</gene>
<reference evidence="1" key="1">
    <citation type="submission" date="2024-06" db="EMBL/GenBank/DDBJ databases">
        <authorList>
            <person name="Li T."/>
            <person name="Gao R."/>
        </authorList>
    </citation>
    <scope>NUCLEOTIDE SEQUENCE</scope>
    <source>
        <strain evidence="1">ZPR3</strain>
        <plasmid evidence="1">unnamed2</plasmid>
    </source>
</reference>
<dbReference type="EMBL" id="CP157962">
    <property type="protein sequence ID" value="XBT97568.1"/>
    <property type="molecule type" value="Genomic_DNA"/>
</dbReference>
<name>A0AAU7S581_9HYPH</name>
<evidence type="ECO:0000313" key="1">
    <source>
        <dbReference type="EMBL" id="XBT97568.1"/>
    </source>
</evidence>
<sequence>MVIRFPCRLKWFGSCADMRRSGCAEAADRPWLAHLQVASRQNGRMFFSLLEKEKLREIRFAGERSNAIVYQKYRLFQDFSFCFPYALWAWKKMSARLPVNAKRVLVFGGRIVLQSLP</sequence>
<dbReference type="AlphaFoldDB" id="A0AAU7S581"/>
<proteinExistence type="predicted"/>
<accession>A0AAU7S581</accession>
<dbReference type="RefSeq" id="WP_349962719.1">
    <property type="nucleotide sequence ID" value="NZ_CP157962.1"/>
</dbReference>
<keyword evidence="1" id="KW-0614">Plasmid</keyword>
<organism evidence="1">
    <name type="scientific">Rhizobium sp. ZPR3</name>
    <dbReference type="NCBI Taxonomy" id="3158967"/>
    <lineage>
        <taxon>Bacteria</taxon>
        <taxon>Pseudomonadati</taxon>
        <taxon>Pseudomonadota</taxon>
        <taxon>Alphaproteobacteria</taxon>
        <taxon>Hyphomicrobiales</taxon>
        <taxon>Rhizobiaceae</taxon>
        <taxon>Rhizobium/Agrobacterium group</taxon>
        <taxon>Rhizobium</taxon>
    </lineage>
</organism>
<geneLocation type="plasmid" evidence="1">
    <name>unnamed2</name>
</geneLocation>
<protein>
    <submittedName>
        <fullName evidence="1">Uncharacterized protein</fullName>
    </submittedName>
</protein>